<proteinExistence type="predicted"/>
<dbReference type="InterPro" id="IPR041698">
    <property type="entry name" value="Methyltransf_25"/>
</dbReference>
<dbReference type="EMBL" id="CP000780">
    <property type="protein sequence ID" value="ABS55955.1"/>
    <property type="molecule type" value="Genomic_DNA"/>
</dbReference>
<dbReference type="GeneID" id="5411560"/>
<keyword evidence="3" id="KW-1185">Reference proteome</keyword>
<gene>
    <name evidence="2" type="ordered locus">Mboo_1437</name>
</gene>
<dbReference type="Pfam" id="PF13649">
    <property type="entry name" value="Methyltransf_25"/>
    <property type="match status" value="1"/>
</dbReference>
<protein>
    <submittedName>
        <fullName evidence="2">Methyltransferase type 11</fullName>
    </submittedName>
</protein>
<evidence type="ECO:0000259" key="1">
    <source>
        <dbReference type="Pfam" id="PF13649"/>
    </source>
</evidence>
<dbReference type="Proteomes" id="UP000002408">
    <property type="component" value="Chromosome"/>
</dbReference>
<dbReference type="CDD" id="cd02440">
    <property type="entry name" value="AdoMet_MTases"/>
    <property type="match status" value="1"/>
</dbReference>
<dbReference type="AlphaFoldDB" id="A7I894"/>
<organism evidence="2 3">
    <name type="scientific">Methanoregula boonei (strain DSM 21154 / JCM 14090 / 6A8)</name>
    <dbReference type="NCBI Taxonomy" id="456442"/>
    <lineage>
        <taxon>Archaea</taxon>
        <taxon>Methanobacteriati</taxon>
        <taxon>Methanobacteriota</taxon>
        <taxon>Stenosarchaea group</taxon>
        <taxon>Methanomicrobia</taxon>
        <taxon>Methanomicrobiales</taxon>
        <taxon>Methanoregulaceae</taxon>
        <taxon>Methanoregula</taxon>
    </lineage>
</organism>
<feature type="domain" description="Methyltransferase" evidence="1">
    <location>
        <begin position="37"/>
        <end position="130"/>
    </location>
</feature>
<dbReference type="STRING" id="456442.Mboo_1437"/>
<dbReference type="RefSeq" id="WP_012106988.1">
    <property type="nucleotide sequence ID" value="NC_009712.1"/>
</dbReference>
<dbReference type="GO" id="GO:0032259">
    <property type="term" value="P:methylation"/>
    <property type="evidence" value="ECO:0007669"/>
    <property type="project" value="UniProtKB-KW"/>
</dbReference>
<evidence type="ECO:0000313" key="3">
    <source>
        <dbReference type="Proteomes" id="UP000002408"/>
    </source>
</evidence>
<dbReference type="InterPro" id="IPR029063">
    <property type="entry name" value="SAM-dependent_MTases_sf"/>
</dbReference>
<sequence>MDPAPKTDPWEYEYSRKGRLWGGAVHHLPEIPREGRILELGCGDGKTYRTLLERDYEVIGIDRAASALNLCRSLAPLGSGAQFARADACSLPFADGSFSSVIAFHVIGHLPDEGRARAAREASRVIRNGGTLFFSGFSCEDFRAGAGSDTEPGTVLRKNGIATHYFSEEEVLGLFCRLHPLSCITRHWVMTIRGQPLPRAEIAAAFTKTS</sequence>
<dbReference type="GO" id="GO:0008168">
    <property type="term" value="F:methyltransferase activity"/>
    <property type="evidence" value="ECO:0007669"/>
    <property type="project" value="UniProtKB-KW"/>
</dbReference>
<dbReference type="eggNOG" id="arCOG04989">
    <property type="taxonomic scope" value="Archaea"/>
</dbReference>
<dbReference type="HOGENOM" id="CLU_091228_0_0_2"/>
<dbReference type="Gene3D" id="3.40.50.150">
    <property type="entry name" value="Vaccinia Virus protein VP39"/>
    <property type="match status" value="1"/>
</dbReference>
<dbReference type="SUPFAM" id="SSF53335">
    <property type="entry name" value="S-adenosyl-L-methionine-dependent methyltransferases"/>
    <property type="match status" value="1"/>
</dbReference>
<evidence type="ECO:0000313" key="2">
    <source>
        <dbReference type="EMBL" id="ABS55955.1"/>
    </source>
</evidence>
<accession>A7I894</accession>
<reference evidence="3" key="1">
    <citation type="journal article" date="2015" name="Microbiology">
        <title>Genome of Methanoregula boonei 6A8 reveals adaptations to oligotrophic peatland environments.</title>
        <authorList>
            <person name="Braeuer S."/>
            <person name="Cadillo-Quiroz H."/>
            <person name="Kyrpides N."/>
            <person name="Woyke T."/>
            <person name="Goodwin L."/>
            <person name="Detter C."/>
            <person name="Podell S."/>
            <person name="Yavitt J.B."/>
            <person name="Zinder S.H."/>
        </authorList>
    </citation>
    <scope>NUCLEOTIDE SEQUENCE [LARGE SCALE GENOMIC DNA]</scope>
    <source>
        <strain evidence="3">DSM 21154 / JCM 14090 / 6A8</strain>
    </source>
</reference>
<dbReference type="PANTHER" id="PTHR42912">
    <property type="entry name" value="METHYLTRANSFERASE"/>
    <property type="match status" value="1"/>
</dbReference>
<dbReference type="KEGG" id="mbn:Mboo_1437"/>
<keyword evidence="2" id="KW-0489">Methyltransferase</keyword>
<dbReference type="InterPro" id="IPR050508">
    <property type="entry name" value="Methyltransf_Superfamily"/>
</dbReference>
<name>A7I894_METB6</name>
<dbReference type="OrthoDB" id="8915at2157"/>
<keyword evidence="2" id="KW-0808">Transferase</keyword>